<dbReference type="AlphaFoldDB" id="K7LEN6"/>
<dbReference type="PaxDb" id="3847-GLYMA09G31440.1"/>
<dbReference type="Gramene" id="KRH39161">
    <property type="protein sequence ID" value="KRH39161"/>
    <property type="gene ID" value="GLYMA_09G182300"/>
</dbReference>
<reference evidence="2" key="2">
    <citation type="submission" date="2018-02" db="UniProtKB">
        <authorList>
            <consortium name="EnsemblPlants"/>
        </authorList>
    </citation>
    <scope>IDENTIFICATION</scope>
    <source>
        <strain evidence="2">Williams 82</strain>
    </source>
</reference>
<accession>K7LEN6</accession>
<reference evidence="1" key="3">
    <citation type="submission" date="2018-07" db="EMBL/GenBank/DDBJ databases">
        <title>WGS assembly of Glycine max.</title>
        <authorList>
            <person name="Schmutz J."/>
            <person name="Cannon S."/>
            <person name="Schlueter J."/>
            <person name="Ma J."/>
            <person name="Mitros T."/>
            <person name="Nelson W."/>
            <person name="Hyten D."/>
            <person name="Song Q."/>
            <person name="Thelen J."/>
            <person name="Cheng J."/>
            <person name="Xu D."/>
            <person name="Hellsten U."/>
            <person name="May G."/>
            <person name="Yu Y."/>
            <person name="Sakurai T."/>
            <person name="Umezawa T."/>
            <person name="Bhattacharyya M."/>
            <person name="Sandhu D."/>
            <person name="Valliyodan B."/>
            <person name="Lindquist E."/>
            <person name="Peto M."/>
            <person name="Grant D."/>
            <person name="Shu S."/>
            <person name="Goodstein D."/>
            <person name="Barry K."/>
            <person name="Futrell-Griggs M."/>
            <person name="Abernathy B."/>
            <person name="Du J."/>
            <person name="Tian Z."/>
            <person name="Zhu L."/>
            <person name="Gill N."/>
            <person name="Joshi T."/>
            <person name="Libault M."/>
            <person name="Sethuraman A."/>
            <person name="Zhang X."/>
            <person name="Shinozaki K."/>
            <person name="Nguyen H."/>
            <person name="Wing R."/>
            <person name="Cregan P."/>
            <person name="Specht J."/>
            <person name="Grimwood J."/>
            <person name="Rokhsar D."/>
            <person name="Stacey G."/>
            <person name="Shoemaker R."/>
            <person name="Jackson S."/>
        </authorList>
    </citation>
    <scope>NUCLEOTIDE SEQUENCE</scope>
    <source>
        <tissue evidence="1">Callus</tissue>
    </source>
</reference>
<dbReference type="Proteomes" id="UP000008827">
    <property type="component" value="Chromosome 9"/>
</dbReference>
<gene>
    <name evidence="1" type="ORF">GLYMA_09G182300</name>
</gene>
<dbReference type="InParanoid" id="K7LEN6"/>
<keyword evidence="3" id="KW-1185">Reference proteome</keyword>
<organism evidence="1">
    <name type="scientific">Glycine max</name>
    <name type="common">Soybean</name>
    <name type="synonym">Glycine hispida</name>
    <dbReference type="NCBI Taxonomy" id="3847"/>
    <lineage>
        <taxon>Eukaryota</taxon>
        <taxon>Viridiplantae</taxon>
        <taxon>Streptophyta</taxon>
        <taxon>Embryophyta</taxon>
        <taxon>Tracheophyta</taxon>
        <taxon>Spermatophyta</taxon>
        <taxon>Magnoliopsida</taxon>
        <taxon>eudicotyledons</taxon>
        <taxon>Gunneridae</taxon>
        <taxon>Pentapetalae</taxon>
        <taxon>rosids</taxon>
        <taxon>fabids</taxon>
        <taxon>Fabales</taxon>
        <taxon>Fabaceae</taxon>
        <taxon>Papilionoideae</taxon>
        <taxon>50 kb inversion clade</taxon>
        <taxon>NPAAA clade</taxon>
        <taxon>indigoferoid/millettioid clade</taxon>
        <taxon>Phaseoleae</taxon>
        <taxon>Glycine</taxon>
        <taxon>Glycine subgen. Soja</taxon>
    </lineage>
</organism>
<proteinExistence type="predicted"/>
<evidence type="ECO:0000313" key="3">
    <source>
        <dbReference type="Proteomes" id="UP000008827"/>
    </source>
</evidence>
<sequence length="59" mass="6874">MYVPKLIPKLIDMLYRTCWRVLLGGNYRKPGSETSVNNCMLGIKYLKNRTKKEVIIVSK</sequence>
<protein>
    <submittedName>
        <fullName evidence="1 2">Uncharacterized protein</fullName>
    </submittedName>
</protein>
<evidence type="ECO:0000313" key="2">
    <source>
        <dbReference type="EnsemblPlants" id="KRH39161"/>
    </source>
</evidence>
<dbReference type="EMBL" id="CM000842">
    <property type="protein sequence ID" value="KRH39161.1"/>
    <property type="molecule type" value="Genomic_DNA"/>
</dbReference>
<reference evidence="1 2" key="1">
    <citation type="journal article" date="2010" name="Nature">
        <title>Genome sequence of the palaeopolyploid soybean.</title>
        <authorList>
            <person name="Schmutz J."/>
            <person name="Cannon S.B."/>
            <person name="Schlueter J."/>
            <person name="Ma J."/>
            <person name="Mitros T."/>
            <person name="Nelson W."/>
            <person name="Hyten D.L."/>
            <person name="Song Q."/>
            <person name="Thelen J.J."/>
            <person name="Cheng J."/>
            <person name="Xu D."/>
            <person name="Hellsten U."/>
            <person name="May G.D."/>
            <person name="Yu Y."/>
            <person name="Sakurai T."/>
            <person name="Umezawa T."/>
            <person name="Bhattacharyya M.K."/>
            <person name="Sandhu D."/>
            <person name="Valliyodan B."/>
            <person name="Lindquist E."/>
            <person name="Peto M."/>
            <person name="Grant D."/>
            <person name="Shu S."/>
            <person name="Goodstein D."/>
            <person name="Barry K."/>
            <person name="Futrell-Griggs M."/>
            <person name="Abernathy B."/>
            <person name="Du J."/>
            <person name="Tian Z."/>
            <person name="Zhu L."/>
            <person name="Gill N."/>
            <person name="Joshi T."/>
            <person name="Libault M."/>
            <person name="Sethuraman A."/>
            <person name="Zhang X.-C."/>
            <person name="Shinozaki K."/>
            <person name="Nguyen H.T."/>
            <person name="Wing R.A."/>
            <person name="Cregan P."/>
            <person name="Specht J."/>
            <person name="Grimwood J."/>
            <person name="Rokhsar D."/>
            <person name="Stacey G."/>
            <person name="Shoemaker R.C."/>
            <person name="Jackson S.A."/>
        </authorList>
    </citation>
    <scope>NUCLEOTIDE SEQUENCE</scope>
    <source>
        <strain evidence="2">cv. Williams 82</strain>
        <tissue evidence="1">Callus</tissue>
    </source>
</reference>
<dbReference type="HOGENOM" id="CLU_2965578_0_0_1"/>
<dbReference type="EnsemblPlants" id="KRH39161">
    <property type="protein sequence ID" value="KRH39161"/>
    <property type="gene ID" value="GLYMA_09G182300"/>
</dbReference>
<dbReference type="SMR" id="K7LEN6"/>
<evidence type="ECO:0000313" key="1">
    <source>
        <dbReference type="EMBL" id="KRH39161.1"/>
    </source>
</evidence>
<name>K7LEN6_SOYBN</name>